<dbReference type="GO" id="GO:0003677">
    <property type="term" value="F:DNA binding"/>
    <property type="evidence" value="ECO:0007669"/>
    <property type="project" value="InterPro"/>
</dbReference>
<proteinExistence type="predicted"/>
<dbReference type="GO" id="GO:0006355">
    <property type="term" value="P:regulation of DNA-templated transcription"/>
    <property type="evidence" value="ECO:0007669"/>
    <property type="project" value="InterPro"/>
</dbReference>
<dbReference type="Proteomes" id="UP000269001">
    <property type="component" value="Unassembled WGS sequence"/>
</dbReference>
<dbReference type="SMART" id="SM00421">
    <property type="entry name" value="HTH_LUXR"/>
    <property type="match status" value="1"/>
</dbReference>
<evidence type="ECO:0000313" key="2">
    <source>
        <dbReference type="EMBL" id="RKG34851.1"/>
    </source>
</evidence>
<comment type="caution">
    <text evidence="2">The sequence shown here is derived from an EMBL/GenBank/DDBJ whole genome shotgun (WGS) entry which is preliminary data.</text>
</comment>
<organism evidence="2 3">
    <name type="scientific">Acinetobacter guerrae</name>
    <dbReference type="NCBI Taxonomy" id="1843371"/>
    <lineage>
        <taxon>Bacteria</taxon>
        <taxon>Pseudomonadati</taxon>
        <taxon>Pseudomonadota</taxon>
        <taxon>Gammaproteobacteria</taxon>
        <taxon>Moraxellales</taxon>
        <taxon>Moraxellaceae</taxon>
        <taxon>Acinetobacter</taxon>
    </lineage>
</organism>
<reference evidence="2 3" key="1">
    <citation type="submission" date="2018-09" db="EMBL/GenBank/DDBJ databases">
        <title>The draft genome of Acinetobacter spp. strains.</title>
        <authorList>
            <person name="Qin J."/>
            <person name="Feng Y."/>
            <person name="Zong Z."/>
        </authorList>
    </citation>
    <scope>NUCLEOTIDE SEQUENCE [LARGE SCALE GENOMIC DNA]</scope>
    <source>
        <strain evidence="2 3">WCHAc060096</strain>
    </source>
</reference>
<feature type="domain" description="HTH luxR-type" evidence="1">
    <location>
        <begin position="324"/>
        <end position="381"/>
    </location>
</feature>
<dbReference type="InterPro" id="IPR016032">
    <property type="entry name" value="Sig_transdc_resp-reg_C-effctor"/>
</dbReference>
<name>A0A3A8F142_9GAMM</name>
<keyword evidence="3" id="KW-1185">Reference proteome</keyword>
<dbReference type="AlphaFoldDB" id="A0A3A8F142"/>
<dbReference type="InterPro" id="IPR000792">
    <property type="entry name" value="Tscrpt_reg_LuxR_C"/>
</dbReference>
<evidence type="ECO:0000259" key="1">
    <source>
        <dbReference type="SMART" id="SM00421"/>
    </source>
</evidence>
<protein>
    <submittedName>
        <fullName evidence="2">Helix-turn-helix transcriptional regulator</fullName>
    </submittedName>
</protein>
<gene>
    <name evidence="2" type="ORF">D7V21_05730</name>
</gene>
<dbReference type="SUPFAM" id="SSF46894">
    <property type="entry name" value="C-terminal effector domain of the bipartite response regulators"/>
    <property type="match status" value="1"/>
</dbReference>
<sequence>MHKNQNYNIYYDELVELIYKIPLGQESWNNFAERINQILDASLVQIAAIDLKYQVMSYCVGKGTMPDDLLAVAQVMHLHYPVREDPRWPQILNPQRQGWYQSHTHINDIYIESSDLYQNILLPIGLYFLSVHHLFWNEDLCVVFGIHTSKQRQPLNDEELSFLDRLLPHLRRIALLQKHIYEFSNKAIIGFALIDKLMQPIMLLNLSGEVAHTNQAMNNLVEKIPFVQVIDKYLKIPDPYLNQLNQKLQYVEYLFRCNQLINKQTSEECCIKILMIDGEVLYIFITLLVSEQEIKAFGIRPMVMLTFYSPKHAVSLDPHLLNVIFGLSPAESKIALKLLEGDSPKVIAQKHQVNEDTIRKQIQSIFKKTATNRQSELVKLFLNMPAQKY</sequence>
<accession>A0A3A8F142</accession>
<dbReference type="InterPro" id="IPR036388">
    <property type="entry name" value="WH-like_DNA-bd_sf"/>
</dbReference>
<evidence type="ECO:0000313" key="3">
    <source>
        <dbReference type="Proteomes" id="UP000269001"/>
    </source>
</evidence>
<dbReference type="EMBL" id="RAXU01000005">
    <property type="protein sequence ID" value="RKG34851.1"/>
    <property type="molecule type" value="Genomic_DNA"/>
</dbReference>
<dbReference type="Gene3D" id="1.10.10.10">
    <property type="entry name" value="Winged helix-like DNA-binding domain superfamily/Winged helix DNA-binding domain"/>
    <property type="match status" value="1"/>
</dbReference>
<dbReference type="RefSeq" id="WP_120369564.1">
    <property type="nucleotide sequence ID" value="NZ_RAXU01000005.1"/>
</dbReference>